<dbReference type="AlphaFoldDB" id="A0A0A9B7W6"/>
<dbReference type="EMBL" id="GBRH01242513">
    <property type="protein sequence ID" value="JAD55382.1"/>
    <property type="molecule type" value="Transcribed_RNA"/>
</dbReference>
<name>A0A0A9B7W6_ARUDO</name>
<evidence type="ECO:0000313" key="2">
    <source>
        <dbReference type="EMBL" id="JAD55382.1"/>
    </source>
</evidence>
<sequence length="61" mass="6459">MSATPSAVMRASSCGDGDRVGIGVFEPPEMEAEEEEAPPMERTRRSSTPVASGNSCLLWST</sequence>
<feature type="region of interest" description="Disordered" evidence="1">
    <location>
        <begin position="1"/>
        <end position="61"/>
    </location>
</feature>
<feature type="compositionally biased region" description="Acidic residues" evidence="1">
    <location>
        <begin position="28"/>
        <end position="38"/>
    </location>
</feature>
<organism evidence="2">
    <name type="scientific">Arundo donax</name>
    <name type="common">Giant reed</name>
    <name type="synonym">Donax arundinaceus</name>
    <dbReference type="NCBI Taxonomy" id="35708"/>
    <lineage>
        <taxon>Eukaryota</taxon>
        <taxon>Viridiplantae</taxon>
        <taxon>Streptophyta</taxon>
        <taxon>Embryophyta</taxon>
        <taxon>Tracheophyta</taxon>
        <taxon>Spermatophyta</taxon>
        <taxon>Magnoliopsida</taxon>
        <taxon>Liliopsida</taxon>
        <taxon>Poales</taxon>
        <taxon>Poaceae</taxon>
        <taxon>PACMAD clade</taxon>
        <taxon>Arundinoideae</taxon>
        <taxon>Arundineae</taxon>
        <taxon>Arundo</taxon>
    </lineage>
</organism>
<protein>
    <submittedName>
        <fullName evidence="2">Uncharacterized protein</fullName>
    </submittedName>
</protein>
<evidence type="ECO:0000256" key="1">
    <source>
        <dbReference type="SAM" id="MobiDB-lite"/>
    </source>
</evidence>
<reference evidence="2" key="1">
    <citation type="submission" date="2014-09" db="EMBL/GenBank/DDBJ databases">
        <authorList>
            <person name="Magalhaes I.L.F."/>
            <person name="Oliveira U."/>
            <person name="Santos F.R."/>
            <person name="Vidigal T.H.D.A."/>
            <person name="Brescovit A.D."/>
            <person name="Santos A.J."/>
        </authorList>
    </citation>
    <scope>NUCLEOTIDE SEQUENCE</scope>
    <source>
        <tissue evidence="2">Shoot tissue taken approximately 20 cm above the soil surface</tissue>
    </source>
</reference>
<accession>A0A0A9B7W6</accession>
<proteinExistence type="predicted"/>
<feature type="compositionally biased region" description="Polar residues" evidence="1">
    <location>
        <begin position="46"/>
        <end position="61"/>
    </location>
</feature>
<reference evidence="2" key="2">
    <citation type="journal article" date="2015" name="Data Brief">
        <title>Shoot transcriptome of the giant reed, Arundo donax.</title>
        <authorList>
            <person name="Barrero R.A."/>
            <person name="Guerrero F.D."/>
            <person name="Moolhuijzen P."/>
            <person name="Goolsby J.A."/>
            <person name="Tidwell J."/>
            <person name="Bellgard S.E."/>
            <person name="Bellgard M.I."/>
        </authorList>
    </citation>
    <scope>NUCLEOTIDE SEQUENCE</scope>
    <source>
        <tissue evidence="2">Shoot tissue taken approximately 20 cm above the soil surface</tissue>
    </source>
</reference>